<keyword evidence="3" id="KW-1185">Reference proteome</keyword>
<organism evidence="2 3">
    <name type="scientific">Extensimonas vulgaris</name>
    <dbReference type="NCBI Taxonomy" id="1031594"/>
    <lineage>
        <taxon>Bacteria</taxon>
        <taxon>Pseudomonadati</taxon>
        <taxon>Pseudomonadota</taxon>
        <taxon>Betaproteobacteria</taxon>
        <taxon>Burkholderiales</taxon>
        <taxon>Comamonadaceae</taxon>
        <taxon>Extensimonas</taxon>
    </lineage>
</organism>
<dbReference type="GO" id="GO:0008410">
    <property type="term" value="F:CoA-transferase activity"/>
    <property type="evidence" value="ECO:0007669"/>
    <property type="project" value="TreeGrafter"/>
</dbReference>
<dbReference type="InterPro" id="IPR023606">
    <property type="entry name" value="CoA-Trfase_III_dom_1_sf"/>
</dbReference>
<reference evidence="2 3" key="1">
    <citation type="submission" date="2018-07" db="EMBL/GenBank/DDBJ databases">
        <title>Genomic Encyclopedia of Type Strains, Phase IV (KMG-IV): sequencing the most valuable type-strain genomes for metagenomic binning, comparative biology and taxonomic classification.</title>
        <authorList>
            <person name="Goeker M."/>
        </authorList>
    </citation>
    <scope>NUCLEOTIDE SEQUENCE [LARGE SCALE GENOMIC DNA]</scope>
    <source>
        <strain evidence="2 3">DSM 100911</strain>
    </source>
</reference>
<dbReference type="PANTHER" id="PTHR48207">
    <property type="entry name" value="SUCCINATE--HYDROXYMETHYLGLUTARATE COA-TRANSFERASE"/>
    <property type="match status" value="1"/>
</dbReference>
<dbReference type="InterPro" id="IPR050483">
    <property type="entry name" value="CoA-transferase_III_domain"/>
</dbReference>
<dbReference type="InterPro" id="IPR044855">
    <property type="entry name" value="CoA-Trfase_III_dom3_sf"/>
</dbReference>
<name>A0A369ALI0_9BURK</name>
<dbReference type="SUPFAM" id="SSF89796">
    <property type="entry name" value="CoA-transferase family III (CaiB/BaiF)"/>
    <property type="match status" value="1"/>
</dbReference>
<sequence length="397" mass="42468">MLENVLSGYRVIDLTQNVAGPFCTQILGDMGAEVIKIERPGAGDDTRAWPPLFPSGDSATYAALNRNKKSVCIDLDQQAGQALVRQLIGTADVFVHSLKPGSAESRGLGEQALRAAQPGLIYCAISAFGQVGPLRSLPGYDPVMQAFTGIMSVTGNEGDDPVRVGPSVIDLGTGMWAAMGTLAAFLQRNRTGQGACVTASLLETAMSWMSLLTAMFLASGQLPKKMGSAMTSMAPYELFKSADGMVFIAAGNDRLFANACAALDCPELTTDPRFATNAQRTANRKALHEALEQRTQRLPTQEIVARLRRHGAPCSEMHNIAQMIAHEQVQAMQMLKNLPLPNVPEHRAMALPLALDHQRSQQWAPPPELGAHTLEVLQGLGCSDAQIAALREQGVIG</sequence>
<dbReference type="RefSeq" id="WP_114482908.1">
    <property type="nucleotide sequence ID" value="NZ_QPJU01000003.1"/>
</dbReference>
<dbReference type="Proteomes" id="UP000252174">
    <property type="component" value="Unassembled WGS sequence"/>
</dbReference>
<dbReference type="Gene3D" id="3.40.50.10540">
    <property type="entry name" value="Crotonobetainyl-coa:carnitine coa-transferase, domain 1"/>
    <property type="match status" value="1"/>
</dbReference>
<evidence type="ECO:0000256" key="1">
    <source>
        <dbReference type="ARBA" id="ARBA00022679"/>
    </source>
</evidence>
<dbReference type="EMBL" id="QPJU01000003">
    <property type="protein sequence ID" value="RCX10222.1"/>
    <property type="molecule type" value="Genomic_DNA"/>
</dbReference>
<comment type="caution">
    <text evidence="2">The sequence shown here is derived from an EMBL/GenBank/DDBJ whole genome shotgun (WGS) entry which is preliminary data.</text>
</comment>
<evidence type="ECO:0000313" key="3">
    <source>
        <dbReference type="Proteomes" id="UP000252174"/>
    </source>
</evidence>
<dbReference type="Pfam" id="PF02515">
    <property type="entry name" value="CoA_transf_3"/>
    <property type="match status" value="1"/>
</dbReference>
<dbReference type="Gene3D" id="3.30.1540.10">
    <property type="entry name" value="formyl-coa transferase, domain 3"/>
    <property type="match status" value="1"/>
</dbReference>
<accession>A0A369ALI0</accession>
<protein>
    <submittedName>
        <fullName evidence="2">CoA:oxalate CoA-transferase</fullName>
    </submittedName>
</protein>
<gene>
    <name evidence="2" type="ORF">DFR45_103209</name>
</gene>
<dbReference type="AlphaFoldDB" id="A0A369ALI0"/>
<proteinExistence type="predicted"/>
<keyword evidence="1 2" id="KW-0808">Transferase</keyword>
<dbReference type="OrthoDB" id="5294844at2"/>
<dbReference type="InterPro" id="IPR003673">
    <property type="entry name" value="CoA-Trfase_fam_III"/>
</dbReference>
<evidence type="ECO:0000313" key="2">
    <source>
        <dbReference type="EMBL" id="RCX10222.1"/>
    </source>
</evidence>
<dbReference type="PANTHER" id="PTHR48207:SF3">
    <property type="entry name" value="SUCCINATE--HYDROXYMETHYLGLUTARATE COA-TRANSFERASE"/>
    <property type="match status" value="1"/>
</dbReference>